<protein>
    <recommendedName>
        <fullName evidence="3">Nuclear pore complex NUP2/50/61 domain-containing protein</fullName>
    </recommendedName>
</protein>
<comment type="caution">
    <text evidence="4">The sequence shown here is derived from an EMBL/GenBank/DDBJ whole genome shotgun (WGS) entry which is preliminary data.</text>
</comment>
<dbReference type="InterPro" id="IPR045255">
    <property type="entry name" value="RanBP1-like"/>
</dbReference>
<dbReference type="SUPFAM" id="SSF50729">
    <property type="entry name" value="PH domain-like"/>
    <property type="match status" value="1"/>
</dbReference>
<dbReference type="InterPro" id="IPR011993">
    <property type="entry name" value="PH-like_dom_sf"/>
</dbReference>
<dbReference type="GO" id="GO:0005643">
    <property type="term" value="C:nuclear pore"/>
    <property type="evidence" value="ECO:0007669"/>
    <property type="project" value="InterPro"/>
</dbReference>
<evidence type="ECO:0000313" key="4">
    <source>
        <dbReference type="EMBL" id="KAJ6217506.1"/>
    </source>
</evidence>
<dbReference type="CDD" id="cd13170">
    <property type="entry name" value="RanBD_NUP50"/>
    <property type="match status" value="1"/>
</dbReference>
<keyword evidence="5" id="KW-1185">Reference proteome</keyword>
<dbReference type="GO" id="GO:0006606">
    <property type="term" value="P:protein import into nucleus"/>
    <property type="evidence" value="ECO:0007669"/>
    <property type="project" value="TreeGrafter"/>
</dbReference>
<organism evidence="4 5">
    <name type="scientific">Blomia tropicalis</name>
    <name type="common">Mite</name>
    <dbReference type="NCBI Taxonomy" id="40697"/>
    <lineage>
        <taxon>Eukaryota</taxon>
        <taxon>Metazoa</taxon>
        <taxon>Ecdysozoa</taxon>
        <taxon>Arthropoda</taxon>
        <taxon>Chelicerata</taxon>
        <taxon>Arachnida</taxon>
        <taxon>Acari</taxon>
        <taxon>Acariformes</taxon>
        <taxon>Sarcoptiformes</taxon>
        <taxon>Astigmata</taxon>
        <taxon>Glycyphagoidea</taxon>
        <taxon>Echimyopodidae</taxon>
        <taxon>Blomia</taxon>
    </lineage>
</organism>
<dbReference type="Pfam" id="PF08911">
    <property type="entry name" value="NUP50"/>
    <property type="match status" value="1"/>
</dbReference>
<dbReference type="OMA" id="CDWVWEQ"/>
<evidence type="ECO:0000256" key="2">
    <source>
        <dbReference type="SAM" id="MobiDB-lite"/>
    </source>
</evidence>
<dbReference type="OrthoDB" id="10062131at2759"/>
<dbReference type="PANTHER" id="PTHR23138">
    <property type="entry name" value="RAN BINDING PROTEIN"/>
    <property type="match status" value="1"/>
</dbReference>
<dbReference type="PANTHER" id="PTHR23138:SF141">
    <property type="entry name" value="NUCLEAR PORE COMPLEX PROTEIN NUP50"/>
    <property type="match status" value="1"/>
</dbReference>
<dbReference type="AlphaFoldDB" id="A0A9Q0RKA9"/>
<accession>A0A9Q0RKA9</accession>
<reference evidence="4" key="1">
    <citation type="submission" date="2022-12" db="EMBL/GenBank/DDBJ databases">
        <title>Genome assemblies of Blomia tropicalis.</title>
        <authorList>
            <person name="Cui Y."/>
        </authorList>
    </citation>
    <scope>NUCLEOTIDE SEQUENCE</scope>
    <source>
        <tissue evidence="4">Adult mites</tissue>
    </source>
</reference>
<dbReference type="Gene3D" id="2.30.29.30">
    <property type="entry name" value="Pleckstrin-homology domain (PH domain)/Phosphotyrosine-binding domain (PTB)"/>
    <property type="match status" value="1"/>
</dbReference>
<proteinExistence type="predicted"/>
<feature type="region of interest" description="Disordered" evidence="2">
    <location>
        <begin position="1"/>
        <end position="61"/>
    </location>
</feature>
<name>A0A9Q0RKA9_BLOTA</name>
<gene>
    <name evidence="4" type="ORF">RDWZM_008663</name>
</gene>
<dbReference type="InterPro" id="IPR015007">
    <property type="entry name" value="NUP2/50/61"/>
</dbReference>
<dbReference type="Proteomes" id="UP001142055">
    <property type="component" value="Chromosome 3"/>
</dbReference>
<sequence length="397" mass="43531">MSKRRAGIQLTKDNCDRESDDEVESLSAPQMADSETLKSRPIVKAKRRLENTSNEENEKSGGLFSGFKGGFGSSGKFTFGTSPFALTTNSTLTSGNSTFGSSTFCVPKFGTNIPVNKTNDNDNVSSTNDENDSFSSYLEKLNRDFYSHIKKYMDSSKLYDFTVVCEGYIEHIKKFTKNENSEKPKTSSTEVNNNKPGLFNFGKTSSLSPFGSNSLGNNFIFGAASNSLSSNGLFGKNLTKFSTSIKNEETKESTTETNTDGGGDGNESDVPPKVVSVQHTESDAVYSKKCKLYFQKDGSYVEKGVGFLYIKTSNSRPQLLIRADTTTGNILLNISLVDSLPVSKADGNKGVMLTCIPNPELETKKDDKKQSVTFLIRVKPVDCDELYESIVKYKSQS</sequence>
<keyword evidence="1" id="KW-0677">Repeat</keyword>
<evidence type="ECO:0000259" key="3">
    <source>
        <dbReference type="Pfam" id="PF08911"/>
    </source>
</evidence>
<evidence type="ECO:0000313" key="5">
    <source>
        <dbReference type="Proteomes" id="UP001142055"/>
    </source>
</evidence>
<dbReference type="EMBL" id="JAPWDV010000003">
    <property type="protein sequence ID" value="KAJ6217506.1"/>
    <property type="molecule type" value="Genomic_DNA"/>
</dbReference>
<feature type="region of interest" description="Disordered" evidence="2">
    <location>
        <begin position="245"/>
        <end position="272"/>
    </location>
</feature>
<evidence type="ECO:0000256" key="1">
    <source>
        <dbReference type="ARBA" id="ARBA00022737"/>
    </source>
</evidence>
<feature type="domain" description="Nuclear pore complex NUP2/50/61" evidence="3">
    <location>
        <begin position="2"/>
        <end position="68"/>
    </location>
</feature>